<dbReference type="Proteomes" id="UP000663842">
    <property type="component" value="Unassembled WGS sequence"/>
</dbReference>
<protein>
    <submittedName>
        <fullName evidence="1">Uncharacterized protein</fullName>
    </submittedName>
</protein>
<dbReference type="AlphaFoldDB" id="A0A818Z7M8"/>
<sequence length="86" mass="10467">MPWDESFLVRCATTLTKIEHKLTNVQIGYLCQYYRMNNDPENEEFAKQWNRDDIIWFWDLDQWCFCRRIADDQVAYQQQPTRIAAA</sequence>
<evidence type="ECO:0000313" key="1">
    <source>
        <dbReference type="EMBL" id="CAF3760977.1"/>
    </source>
</evidence>
<name>A0A818Z7M8_9BILA</name>
<organism evidence="1 2">
    <name type="scientific">Rotaria magnacalcarata</name>
    <dbReference type="NCBI Taxonomy" id="392030"/>
    <lineage>
        <taxon>Eukaryota</taxon>
        <taxon>Metazoa</taxon>
        <taxon>Spiralia</taxon>
        <taxon>Gnathifera</taxon>
        <taxon>Rotifera</taxon>
        <taxon>Eurotatoria</taxon>
        <taxon>Bdelloidea</taxon>
        <taxon>Philodinida</taxon>
        <taxon>Philodinidae</taxon>
        <taxon>Rotaria</taxon>
    </lineage>
</organism>
<proteinExistence type="predicted"/>
<dbReference type="EMBL" id="CAJOBF010000157">
    <property type="protein sequence ID" value="CAF3760977.1"/>
    <property type="molecule type" value="Genomic_DNA"/>
</dbReference>
<accession>A0A818Z7M8</accession>
<evidence type="ECO:0000313" key="2">
    <source>
        <dbReference type="Proteomes" id="UP000663842"/>
    </source>
</evidence>
<gene>
    <name evidence="1" type="ORF">UXM345_LOCUS2560</name>
</gene>
<reference evidence="1" key="1">
    <citation type="submission" date="2021-02" db="EMBL/GenBank/DDBJ databases">
        <authorList>
            <person name="Nowell W R."/>
        </authorList>
    </citation>
    <scope>NUCLEOTIDE SEQUENCE</scope>
</reference>
<comment type="caution">
    <text evidence="1">The sequence shown here is derived from an EMBL/GenBank/DDBJ whole genome shotgun (WGS) entry which is preliminary data.</text>
</comment>